<evidence type="ECO:0000256" key="12">
    <source>
        <dbReference type="PROSITE-ProRule" id="PRU00169"/>
    </source>
</evidence>
<dbReference type="InterPro" id="IPR001789">
    <property type="entry name" value="Sig_transdc_resp-reg_receiver"/>
</dbReference>
<dbReference type="SUPFAM" id="SSF52172">
    <property type="entry name" value="CheY-like"/>
    <property type="match status" value="1"/>
</dbReference>
<name>A0ABV2STQ6_9FLAO</name>
<evidence type="ECO:0000313" key="16">
    <source>
        <dbReference type="Proteomes" id="UP001549799"/>
    </source>
</evidence>
<dbReference type="Pfam" id="PF00072">
    <property type="entry name" value="Response_reg"/>
    <property type="match status" value="1"/>
</dbReference>
<evidence type="ECO:0000256" key="9">
    <source>
        <dbReference type="ARBA" id="ARBA00022989"/>
    </source>
</evidence>
<dbReference type="Pfam" id="PF00512">
    <property type="entry name" value="HisKA"/>
    <property type="match status" value="1"/>
</dbReference>
<dbReference type="InterPro" id="IPR011006">
    <property type="entry name" value="CheY-like_superfamily"/>
</dbReference>
<comment type="subcellular location">
    <subcellularLocation>
        <location evidence="2">Cell membrane</location>
        <topology evidence="2">Multi-pass membrane protein</topology>
    </subcellularLocation>
</comment>
<dbReference type="Gene3D" id="3.30.565.10">
    <property type="entry name" value="Histidine kinase-like ATPase, C-terminal domain"/>
    <property type="match status" value="1"/>
</dbReference>
<keyword evidence="7" id="KW-0547">Nucleotide-binding</keyword>
<dbReference type="InterPro" id="IPR003594">
    <property type="entry name" value="HATPase_dom"/>
</dbReference>
<feature type="modified residue" description="4-aspartylphosphate" evidence="12">
    <location>
        <position position="391"/>
    </location>
</feature>
<evidence type="ECO:0000256" key="6">
    <source>
        <dbReference type="ARBA" id="ARBA00022692"/>
    </source>
</evidence>
<accession>A0ABV2STQ6</accession>
<dbReference type="InterPro" id="IPR036641">
    <property type="entry name" value="HPT_dom_sf"/>
</dbReference>
<dbReference type="InterPro" id="IPR036097">
    <property type="entry name" value="HisK_dim/P_sf"/>
</dbReference>
<keyword evidence="16" id="KW-1185">Reference proteome</keyword>
<keyword evidence="9" id="KW-1133">Transmembrane helix</keyword>
<feature type="domain" description="Histidine kinase" evidence="13">
    <location>
        <begin position="94"/>
        <end position="315"/>
    </location>
</feature>
<feature type="domain" description="Response regulatory" evidence="14">
    <location>
        <begin position="342"/>
        <end position="460"/>
    </location>
</feature>
<evidence type="ECO:0000256" key="7">
    <source>
        <dbReference type="ARBA" id="ARBA00022741"/>
    </source>
</evidence>
<keyword evidence="6" id="KW-0812">Transmembrane</keyword>
<dbReference type="CDD" id="cd00082">
    <property type="entry name" value="HisKA"/>
    <property type="match status" value="1"/>
</dbReference>
<keyword evidence="4" id="KW-1003">Cell membrane</keyword>
<organism evidence="15 16">
    <name type="scientific">Sediminicola arcticus</name>
    <dbReference type="NCBI Taxonomy" id="1574308"/>
    <lineage>
        <taxon>Bacteria</taxon>
        <taxon>Pseudomonadati</taxon>
        <taxon>Bacteroidota</taxon>
        <taxon>Flavobacteriia</taxon>
        <taxon>Flavobacteriales</taxon>
        <taxon>Flavobacteriaceae</taxon>
        <taxon>Sediminicola</taxon>
    </lineage>
</organism>
<dbReference type="PRINTS" id="PR00344">
    <property type="entry name" value="BCTRLSENSOR"/>
</dbReference>
<gene>
    <name evidence="15" type="ORF">ABXZ36_07870</name>
</gene>
<dbReference type="PROSITE" id="PS50109">
    <property type="entry name" value="HIS_KIN"/>
    <property type="match status" value="1"/>
</dbReference>
<evidence type="ECO:0000259" key="14">
    <source>
        <dbReference type="PROSITE" id="PS50110"/>
    </source>
</evidence>
<dbReference type="SUPFAM" id="SSF47226">
    <property type="entry name" value="Histidine-containing phosphotransfer domain, HPT domain"/>
    <property type="match status" value="1"/>
</dbReference>
<keyword evidence="11" id="KW-0472">Membrane</keyword>
<evidence type="ECO:0000256" key="10">
    <source>
        <dbReference type="ARBA" id="ARBA00023012"/>
    </source>
</evidence>
<dbReference type="SUPFAM" id="SSF47384">
    <property type="entry name" value="Homodimeric domain of signal transducing histidine kinase"/>
    <property type="match status" value="1"/>
</dbReference>
<dbReference type="CDD" id="cd16922">
    <property type="entry name" value="HATPase_EvgS-ArcB-TorS-like"/>
    <property type="match status" value="1"/>
</dbReference>
<dbReference type="PANTHER" id="PTHR45339:SF1">
    <property type="entry name" value="HYBRID SIGNAL TRANSDUCTION HISTIDINE KINASE J"/>
    <property type="match status" value="1"/>
</dbReference>
<evidence type="ECO:0000256" key="4">
    <source>
        <dbReference type="ARBA" id="ARBA00022475"/>
    </source>
</evidence>
<keyword evidence="10" id="KW-0902">Two-component regulatory system</keyword>
<dbReference type="Gene3D" id="3.40.50.2300">
    <property type="match status" value="1"/>
</dbReference>
<dbReference type="CDD" id="cd17546">
    <property type="entry name" value="REC_hyHK_CKI1_RcsC-like"/>
    <property type="match status" value="1"/>
</dbReference>
<evidence type="ECO:0000256" key="5">
    <source>
        <dbReference type="ARBA" id="ARBA00022553"/>
    </source>
</evidence>
<dbReference type="Gene3D" id="1.20.120.160">
    <property type="entry name" value="HPT domain"/>
    <property type="match status" value="1"/>
</dbReference>
<dbReference type="SUPFAM" id="SSF55874">
    <property type="entry name" value="ATPase domain of HSP90 chaperone/DNA topoisomerase II/histidine kinase"/>
    <property type="match status" value="1"/>
</dbReference>
<evidence type="ECO:0000313" key="15">
    <source>
        <dbReference type="EMBL" id="MET6990563.1"/>
    </source>
</evidence>
<dbReference type="PROSITE" id="PS50110">
    <property type="entry name" value="RESPONSE_REGULATORY"/>
    <property type="match status" value="1"/>
</dbReference>
<evidence type="ECO:0000256" key="1">
    <source>
        <dbReference type="ARBA" id="ARBA00000085"/>
    </source>
</evidence>
<dbReference type="Pfam" id="PF02518">
    <property type="entry name" value="HATPase_c"/>
    <property type="match status" value="1"/>
</dbReference>
<evidence type="ECO:0000256" key="11">
    <source>
        <dbReference type="ARBA" id="ARBA00023136"/>
    </source>
</evidence>
<proteinExistence type="predicted"/>
<dbReference type="RefSeq" id="WP_354614959.1">
    <property type="nucleotide sequence ID" value="NZ_JBEXAE010000003.1"/>
</dbReference>
<keyword evidence="8 15" id="KW-0067">ATP-binding</keyword>
<keyword evidence="5 12" id="KW-0597">Phosphoprotein</keyword>
<dbReference type="InterPro" id="IPR003661">
    <property type="entry name" value="HisK_dim/P_dom"/>
</dbReference>
<reference evidence="15 16" key="1">
    <citation type="submission" date="2024-07" db="EMBL/GenBank/DDBJ databases">
        <title>The genome sequence of type strain Sediminicola arcticus GDMCC 1.2805.</title>
        <authorList>
            <person name="Liu Y."/>
        </authorList>
    </citation>
    <scope>NUCLEOTIDE SEQUENCE [LARGE SCALE GENOMIC DNA]</scope>
    <source>
        <strain evidence="15 16">GDMCC 1.2805</strain>
    </source>
</reference>
<dbReference type="Gene3D" id="1.10.287.130">
    <property type="match status" value="1"/>
</dbReference>
<dbReference type="Proteomes" id="UP001549799">
    <property type="component" value="Unassembled WGS sequence"/>
</dbReference>
<dbReference type="SMART" id="SM00448">
    <property type="entry name" value="REC"/>
    <property type="match status" value="1"/>
</dbReference>
<dbReference type="EC" id="2.7.13.3" evidence="3"/>
<sequence>MKSKNVAYHLSDLESKLSNLSFEKLTSEEATQLKKSFNSLKSSLEEKLIGTVSAHASGTYRVQGTEMGLLPKKDTSIKASTHHLKSTGEHLVAMASHEIRTPLNGIIGFTDLLKESELSVEQKQQVSAIQSASYNLMDIINELLEYSKLSAGLEHFEAVNFNFYSLVRDVMYLCNILIMDKDVKLEVDMDTKIPEMLVGDPSKLSQILLNLIGNAIKFVNKGDIHLKIHAKKQNNKDIVLDFNIIDTGIGISENNIEHIFDVFRQAENDTFKKYGCSGLGLNIVKQIIKNLNGNINVSSKLGEGTTFNFELPFVIGVEMLNETEQEKKVTNTNRKDQVKGMQILVFEDNLLNQKLIEQRLKSWGCLVHVTDDAKYGLNILENNNIDLVFMDLRMPIMNGFEVTRKIRSSRNTYVSQIPIIALTADFSIKDKEQCRDNGINDYILKPYSPDELLMKLTSNRAEMKMNDMIASRIGDPSREIINDETPKIDLKIILEECMGELDLLEELISLYKQNAFEFIGKVKHYLKLKDFKNIQFAAHKIKSGLAMMQTFSLHSIVDQIHKTCNTDKDLKYLEFLYNCFLEEYPVVVNAIEIELKKLK</sequence>
<dbReference type="GO" id="GO:0005524">
    <property type="term" value="F:ATP binding"/>
    <property type="evidence" value="ECO:0007669"/>
    <property type="project" value="UniProtKB-KW"/>
</dbReference>
<evidence type="ECO:0000256" key="3">
    <source>
        <dbReference type="ARBA" id="ARBA00012438"/>
    </source>
</evidence>
<dbReference type="InterPro" id="IPR036890">
    <property type="entry name" value="HATPase_C_sf"/>
</dbReference>
<dbReference type="PANTHER" id="PTHR45339">
    <property type="entry name" value="HYBRID SIGNAL TRANSDUCTION HISTIDINE KINASE J"/>
    <property type="match status" value="1"/>
</dbReference>
<protein>
    <recommendedName>
        <fullName evidence="3">histidine kinase</fullName>
        <ecNumber evidence="3">2.7.13.3</ecNumber>
    </recommendedName>
</protein>
<dbReference type="SMART" id="SM00387">
    <property type="entry name" value="HATPase_c"/>
    <property type="match status" value="1"/>
</dbReference>
<dbReference type="InterPro" id="IPR005467">
    <property type="entry name" value="His_kinase_dom"/>
</dbReference>
<dbReference type="EMBL" id="JBEXAE010000003">
    <property type="protein sequence ID" value="MET6990563.1"/>
    <property type="molecule type" value="Genomic_DNA"/>
</dbReference>
<comment type="caution">
    <text evidence="15">The sequence shown here is derived from an EMBL/GenBank/DDBJ whole genome shotgun (WGS) entry which is preliminary data.</text>
</comment>
<evidence type="ECO:0000259" key="13">
    <source>
        <dbReference type="PROSITE" id="PS50109"/>
    </source>
</evidence>
<dbReference type="SMART" id="SM00388">
    <property type="entry name" value="HisKA"/>
    <property type="match status" value="1"/>
</dbReference>
<dbReference type="InterPro" id="IPR004358">
    <property type="entry name" value="Sig_transdc_His_kin-like_C"/>
</dbReference>
<evidence type="ECO:0000256" key="8">
    <source>
        <dbReference type="ARBA" id="ARBA00022840"/>
    </source>
</evidence>
<evidence type="ECO:0000256" key="2">
    <source>
        <dbReference type="ARBA" id="ARBA00004651"/>
    </source>
</evidence>
<comment type="catalytic activity">
    <reaction evidence="1">
        <text>ATP + protein L-histidine = ADP + protein N-phospho-L-histidine.</text>
        <dbReference type="EC" id="2.7.13.3"/>
    </reaction>
</comment>